<comment type="caution">
    <text evidence="1">The sequence shown here is derived from an EMBL/GenBank/DDBJ whole genome shotgun (WGS) entry which is preliminary data.</text>
</comment>
<keyword evidence="2" id="KW-1185">Reference proteome</keyword>
<name>A0ACC2B1Q6_DIPCM</name>
<sequence>MQGVLKKQRRERIRDKAIRRMKATPRRIIPKSETTKEHLRKILGNNFLFGDLDVALREEMIDAFQDVRVSPSTEVIKQGDVADNFYIIDVGEFDILAKRGNEPPILLTSKGAGECFGELALMYDNLRNATVKAKTHALLWAVDRATFKSIMSRHLSGSPRAQILREAPSFKRLSSREIVHLSNHCNVESFSRGQHILKAGSCMDKVYIIQEGQVRVTWGPLGNDSVVGKATSTHGICGETVAVMNRLEIIGEALLLNEEPVSLWDYIASSEKTSIIAIDRSLFHSEMLKSIRKELQMQLITLALQRVPAFLELNADQLCRLASTFTESFYSTRQAITRSGEVLGSEGRLYVVQEGYVCLSTAEDSEISPYTAQAQIVREGQKTSTKDSSAGVSATVSSWGCRFGSFLRNKSSGGSTLHSPRSSILDADFSQSHGLLKGPNISKAFKSAETSICGDRKTYKGVRQGGSPRRSIGSSAPWSITTYGIFGDECLLSRPKDENFCTPYQTTAVAESIGGTICLSTTIAQATAVLGPIQDFLMYLANSKVLRKVPCLEHLTSAELEMISHSMGIRKVAPGEFIYQAGEAADCLYIVSKGTALESPTEGGRATGEHIILSKGSYFGEEALLSDEPRSTAMVAGKEDPSGPGGAELFYLDRAVLEANLGPLQEIIELRRQENEKRGIVKTIALEDLHEIGLLGIGLFGKVKLVFCKRTEEYYALKCVSKAKVIRMQEEDHLRNEKLNMSELDHPFIIRLIRTYKDAKNVYLLQELTTGRELFLHMEKRGRLQQWEAAFYAGGVLLALEYMHGKGIVYRDLKPENTLIGDNGYPKLIDMGFAKKIYNRRTYSMCGTPDYMAPELIKRQGHGKAVDYWALGCMIFEMITNMSPFNRGDDPPQLVFKRILEGRMRFPTYVSPDAVDLIKKLLEPIPEARLGCQRRGTLDIKEHPFFKKQINFQLLIRQKEEPPMIPPKITDFSSLCIRDEPPDANDNLIVVPPPEHKAWDDIF</sequence>
<reference evidence="2" key="1">
    <citation type="journal article" date="2024" name="Proc. Natl. Acad. Sci. U.S.A.">
        <title>Extraordinary preservation of gene collinearity over three hundred million years revealed in homosporous lycophytes.</title>
        <authorList>
            <person name="Li C."/>
            <person name="Wickell D."/>
            <person name="Kuo L.Y."/>
            <person name="Chen X."/>
            <person name="Nie B."/>
            <person name="Liao X."/>
            <person name="Peng D."/>
            <person name="Ji J."/>
            <person name="Jenkins J."/>
            <person name="Williams M."/>
            <person name="Shu S."/>
            <person name="Plott C."/>
            <person name="Barry K."/>
            <person name="Rajasekar S."/>
            <person name="Grimwood J."/>
            <person name="Han X."/>
            <person name="Sun S."/>
            <person name="Hou Z."/>
            <person name="He W."/>
            <person name="Dai G."/>
            <person name="Sun C."/>
            <person name="Schmutz J."/>
            <person name="Leebens-Mack J.H."/>
            <person name="Li F.W."/>
            <person name="Wang L."/>
        </authorList>
    </citation>
    <scope>NUCLEOTIDE SEQUENCE [LARGE SCALE GENOMIC DNA]</scope>
    <source>
        <strain evidence="2">cv. PW_Plant_1</strain>
    </source>
</reference>
<accession>A0ACC2B1Q6</accession>
<dbReference type="Proteomes" id="UP001162992">
    <property type="component" value="Chromosome 18"/>
</dbReference>
<gene>
    <name evidence="1" type="ORF">O6H91_18G059600</name>
</gene>
<proteinExistence type="predicted"/>
<protein>
    <submittedName>
        <fullName evidence="1">Uncharacterized protein</fullName>
    </submittedName>
</protein>
<organism evidence="1 2">
    <name type="scientific">Diphasiastrum complanatum</name>
    <name type="common">Issler's clubmoss</name>
    <name type="synonym">Lycopodium complanatum</name>
    <dbReference type="NCBI Taxonomy" id="34168"/>
    <lineage>
        <taxon>Eukaryota</taxon>
        <taxon>Viridiplantae</taxon>
        <taxon>Streptophyta</taxon>
        <taxon>Embryophyta</taxon>
        <taxon>Tracheophyta</taxon>
        <taxon>Lycopodiopsida</taxon>
        <taxon>Lycopodiales</taxon>
        <taxon>Lycopodiaceae</taxon>
        <taxon>Lycopodioideae</taxon>
        <taxon>Diphasiastrum</taxon>
    </lineage>
</organism>
<evidence type="ECO:0000313" key="2">
    <source>
        <dbReference type="Proteomes" id="UP001162992"/>
    </source>
</evidence>
<dbReference type="EMBL" id="CM055109">
    <property type="protein sequence ID" value="KAJ7523714.1"/>
    <property type="molecule type" value="Genomic_DNA"/>
</dbReference>
<evidence type="ECO:0000313" key="1">
    <source>
        <dbReference type="EMBL" id="KAJ7523714.1"/>
    </source>
</evidence>